<comment type="caution">
    <text evidence="1">The sequence shown here is derived from an EMBL/GenBank/DDBJ whole genome shotgun (WGS) entry which is preliminary data.</text>
</comment>
<sequence>MANSVSLRVSGALDQVRAVVEAALQPEGFRFTWEHAGQGIVEKGTRTKAMLLGVFATHYKYHVLLRPQPDGTVVVELGLATTGLSGGAAGAVKLRRKLDEVGRILTTAFQSSGTLVSPAQ</sequence>
<proteinExistence type="predicted"/>
<dbReference type="AlphaFoldDB" id="A0A7Y9EKJ4"/>
<dbReference type="EMBL" id="JACCBA010000001">
    <property type="protein sequence ID" value="NYD49332.1"/>
    <property type="molecule type" value="Genomic_DNA"/>
</dbReference>
<keyword evidence="2" id="KW-1185">Reference proteome</keyword>
<evidence type="ECO:0000313" key="1">
    <source>
        <dbReference type="EMBL" id="NYD49332.1"/>
    </source>
</evidence>
<protein>
    <submittedName>
        <fullName evidence="1">Uncharacterized protein</fullName>
    </submittedName>
</protein>
<organism evidence="1 2">
    <name type="scientific">Actinomadura luteofluorescens</name>
    <dbReference type="NCBI Taxonomy" id="46163"/>
    <lineage>
        <taxon>Bacteria</taxon>
        <taxon>Bacillati</taxon>
        <taxon>Actinomycetota</taxon>
        <taxon>Actinomycetes</taxon>
        <taxon>Streptosporangiales</taxon>
        <taxon>Thermomonosporaceae</taxon>
        <taxon>Actinomadura</taxon>
    </lineage>
</organism>
<reference evidence="1 2" key="1">
    <citation type="submission" date="2020-07" db="EMBL/GenBank/DDBJ databases">
        <title>Sequencing the genomes of 1000 actinobacteria strains.</title>
        <authorList>
            <person name="Klenk H.-P."/>
        </authorList>
    </citation>
    <scope>NUCLEOTIDE SEQUENCE [LARGE SCALE GENOMIC DNA]</scope>
    <source>
        <strain evidence="1 2">DSM 40398</strain>
    </source>
</reference>
<dbReference type="RefSeq" id="WP_179846071.1">
    <property type="nucleotide sequence ID" value="NZ_CP146086.1"/>
</dbReference>
<name>A0A7Y9EKJ4_9ACTN</name>
<accession>A0A7Y9EKJ4</accession>
<dbReference type="Proteomes" id="UP000529783">
    <property type="component" value="Unassembled WGS sequence"/>
</dbReference>
<gene>
    <name evidence="1" type="ORF">BJY14_005315</name>
</gene>
<evidence type="ECO:0000313" key="2">
    <source>
        <dbReference type="Proteomes" id="UP000529783"/>
    </source>
</evidence>